<gene>
    <name evidence="1" type="ORF">BYL167_LOCUS72680</name>
</gene>
<protein>
    <submittedName>
        <fullName evidence="1">Uncharacterized protein</fullName>
    </submittedName>
</protein>
<evidence type="ECO:0000313" key="2">
    <source>
        <dbReference type="Proteomes" id="UP000681967"/>
    </source>
</evidence>
<evidence type="ECO:0000313" key="1">
    <source>
        <dbReference type="EMBL" id="CAF5152889.1"/>
    </source>
</evidence>
<dbReference type="AlphaFoldDB" id="A0A8S3GAE1"/>
<sequence length="85" mass="10303">RTVNYQKHKLKDIIYEKRLFNQLSSYHLAELQVRITHRIFPIIVLCCLAPNNRSDHHYPQEAAKDFRRFDYIRTTNLMPFVTKNI</sequence>
<dbReference type="Proteomes" id="UP000681967">
    <property type="component" value="Unassembled WGS sequence"/>
</dbReference>
<accession>A0A8S3GAE1</accession>
<organism evidence="1 2">
    <name type="scientific">Rotaria magnacalcarata</name>
    <dbReference type="NCBI Taxonomy" id="392030"/>
    <lineage>
        <taxon>Eukaryota</taxon>
        <taxon>Metazoa</taxon>
        <taxon>Spiralia</taxon>
        <taxon>Gnathifera</taxon>
        <taxon>Rotifera</taxon>
        <taxon>Eurotatoria</taxon>
        <taxon>Bdelloidea</taxon>
        <taxon>Philodinida</taxon>
        <taxon>Philodinidae</taxon>
        <taxon>Rotaria</taxon>
    </lineage>
</organism>
<name>A0A8S3GAE1_9BILA</name>
<reference evidence="1" key="1">
    <citation type="submission" date="2021-02" db="EMBL/GenBank/DDBJ databases">
        <authorList>
            <person name="Nowell W R."/>
        </authorList>
    </citation>
    <scope>NUCLEOTIDE SEQUENCE</scope>
</reference>
<dbReference type="EMBL" id="CAJOBH010259051">
    <property type="protein sequence ID" value="CAF5152889.1"/>
    <property type="molecule type" value="Genomic_DNA"/>
</dbReference>
<feature type="non-terminal residue" evidence="1">
    <location>
        <position position="1"/>
    </location>
</feature>
<proteinExistence type="predicted"/>
<comment type="caution">
    <text evidence="1">The sequence shown here is derived from an EMBL/GenBank/DDBJ whole genome shotgun (WGS) entry which is preliminary data.</text>
</comment>